<feature type="domain" description="Response regulatory" evidence="6">
    <location>
        <begin position="8"/>
        <end position="126"/>
    </location>
</feature>
<keyword evidence="2" id="KW-0238">DNA-binding</keyword>
<dbReference type="Pfam" id="PF00072">
    <property type="entry name" value="Response_reg"/>
    <property type="match status" value="1"/>
</dbReference>
<gene>
    <name evidence="7" type="ORF">L8V00_00390</name>
</gene>
<dbReference type="CDD" id="cd06170">
    <property type="entry name" value="LuxR_C_like"/>
    <property type="match status" value="1"/>
</dbReference>
<feature type="modified residue" description="4-aspartylphosphate" evidence="3">
    <location>
        <position position="61"/>
    </location>
</feature>
<protein>
    <submittedName>
        <fullName evidence="7">Response regulator transcription factor</fullName>
    </submittedName>
</protein>
<sequence length="236" mass="25159">MESSSPTRILVVDDDACVLTALKHYFSVAKDIEIVAEAENGAVALEQIERLGGDLDLVLADIHMPEVGGIELLRTLQSQDNPPVFVAMTSMDTDETMLEILTSGGAGYIIKSARPVQFIQAVRDAMNGGTAVSPECLSRLVDFIPERSVGGAAVQAGKSASPNKQEQPGAAPDPESIPEGERTTLQLLVQGHSNAEIAKEALYAESTVKKHVSSLMKRFGVDSRLRLAISAIRAGY</sequence>
<evidence type="ECO:0000259" key="5">
    <source>
        <dbReference type="PROSITE" id="PS50043"/>
    </source>
</evidence>
<dbReference type="Proteomes" id="UP001146469">
    <property type="component" value="Unassembled WGS sequence"/>
</dbReference>
<dbReference type="EMBL" id="JAKMUT010000001">
    <property type="protein sequence ID" value="MCZ9288673.1"/>
    <property type="molecule type" value="Genomic_DNA"/>
</dbReference>
<dbReference type="InterPro" id="IPR001789">
    <property type="entry name" value="Sig_transdc_resp-reg_receiver"/>
</dbReference>
<dbReference type="RefSeq" id="WP_035002908.1">
    <property type="nucleotide sequence ID" value="NZ_JAKMUT010000001.1"/>
</dbReference>
<accession>A0A9X3LLB9</accession>
<dbReference type="PROSITE" id="PS50110">
    <property type="entry name" value="RESPONSE_REGULATORY"/>
    <property type="match status" value="1"/>
</dbReference>
<dbReference type="InterPro" id="IPR000792">
    <property type="entry name" value="Tscrpt_reg_LuxR_C"/>
</dbReference>
<dbReference type="Gene3D" id="3.40.50.2300">
    <property type="match status" value="1"/>
</dbReference>
<dbReference type="GO" id="GO:0006355">
    <property type="term" value="P:regulation of DNA-templated transcription"/>
    <property type="evidence" value="ECO:0007669"/>
    <property type="project" value="InterPro"/>
</dbReference>
<keyword evidence="8" id="KW-1185">Reference proteome</keyword>
<dbReference type="PANTHER" id="PTHR43214:SF43">
    <property type="entry name" value="TWO-COMPONENT RESPONSE REGULATOR"/>
    <property type="match status" value="1"/>
</dbReference>
<dbReference type="InterPro" id="IPR058245">
    <property type="entry name" value="NreC/VraR/RcsB-like_REC"/>
</dbReference>
<evidence type="ECO:0000259" key="6">
    <source>
        <dbReference type="PROSITE" id="PS50110"/>
    </source>
</evidence>
<feature type="region of interest" description="Disordered" evidence="4">
    <location>
        <begin position="152"/>
        <end position="178"/>
    </location>
</feature>
<reference evidence="7" key="1">
    <citation type="submission" date="2022-02" db="EMBL/GenBank/DDBJ databases">
        <title>Corynebacterium sp. from urogenital microbiome.</title>
        <authorList>
            <person name="Cappelli E.A."/>
            <person name="Ribeiro T.G."/>
            <person name="Peixe L."/>
        </authorList>
    </citation>
    <scope>NUCLEOTIDE SEQUENCE</scope>
    <source>
        <strain evidence="7">C8Ua_174</strain>
    </source>
</reference>
<dbReference type="InterPro" id="IPR011006">
    <property type="entry name" value="CheY-like_superfamily"/>
</dbReference>
<evidence type="ECO:0000256" key="1">
    <source>
        <dbReference type="ARBA" id="ARBA00022553"/>
    </source>
</evidence>
<comment type="caution">
    <text evidence="7">The sequence shown here is derived from an EMBL/GenBank/DDBJ whole genome shotgun (WGS) entry which is preliminary data.</text>
</comment>
<proteinExistence type="predicted"/>
<evidence type="ECO:0000256" key="2">
    <source>
        <dbReference type="ARBA" id="ARBA00023125"/>
    </source>
</evidence>
<dbReference type="AlphaFoldDB" id="A0A9X3LLB9"/>
<dbReference type="PANTHER" id="PTHR43214">
    <property type="entry name" value="TWO-COMPONENT RESPONSE REGULATOR"/>
    <property type="match status" value="1"/>
</dbReference>
<dbReference type="InterPro" id="IPR039420">
    <property type="entry name" value="WalR-like"/>
</dbReference>
<evidence type="ECO:0000256" key="3">
    <source>
        <dbReference type="PROSITE-ProRule" id="PRU00169"/>
    </source>
</evidence>
<evidence type="ECO:0000313" key="8">
    <source>
        <dbReference type="Proteomes" id="UP001146469"/>
    </source>
</evidence>
<dbReference type="SMART" id="SM00448">
    <property type="entry name" value="REC"/>
    <property type="match status" value="1"/>
</dbReference>
<feature type="domain" description="HTH luxR-type" evidence="5">
    <location>
        <begin position="170"/>
        <end position="235"/>
    </location>
</feature>
<organism evidence="7 8">
    <name type="scientific">Corynebacterium evansiae</name>
    <dbReference type="NCBI Taxonomy" id="2913499"/>
    <lineage>
        <taxon>Bacteria</taxon>
        <taxon>Bacillati</taxon>
        <taxon>Actinomycetota</taxon>
        <taxon>Actinomycetes</taxon>
        <taxon>Mycobacteriales</taxon>
        <taxon>Corynebacteriaceae</taxon>
        <taxon>Corynebacterium</taxon>
    </lineage>
</organism>
<dbReference type="PROSITE" id="PS50043">
    <property type="entry name" value="HTH_LUXR_2"/>
    <property type="match status" value="1"/>
</dbReference>
<dbReference type="SMART" id="SM00421">
    <property type="entry name" value="HTH_LUXR"/>
    <property type="match status" value="1"/>
</dbReference>
<keyword evidence="1 3" id="KW-0597">Phosphoprotein</keyword>
<dbReference type="SUPFAM" id="SSF46894">
    <property type="entry name" value="C-terminal effector domain of the bipartite response regulators"/>
    <property type="match status" value="1"/>
</dbReference>
<dbReference type="InterPro" id="IPR016032">
    <property type="entry name" value="Sig_transdc_resp-reg_C-effctor"/>
</dbReference>
<evidence type="ECO:0000256" key="4">
    <source>
        <dbReference type="SAM" id="MobiDB-lite"/>
    </source>
</evidence>
<dbReference type="GO" id="GO:0003677">
    <property type="term" value="F:DNA binding"/>
    <property type="evidence" value="ECO:0007669"/>
    <property type="project" value="UniProtKB-KW"/>
</dbReference>
<dbReference type="CDD" id="cd17535">
    <property type="entry name" value="REC_NarL-like"/>
    <property type="match status" value="1"/>
</dbReference>
<dbReference type="Pfam" id="PF00196">
    <property type="entry name" value="GerE"/>
    <property type="match status" value="1"/>
</dbReference>
<dbReference type="PRINTS" id="PR00038">
    <property type="entry name" value="HTHLUXR"/>
</dbReference>
<dbReference type="SUPFAM" id="SSF52172">
    <property type="entry name" value="CheY-like"/>
    <property type="match status" value="1"/>
</dbReference>
<evidence type="ECO:0000313" key="7">
    <source>
        <dbReference type="EMBL" id="MCZ9288673.1"/>
    </source>
</evidence>
<dbReference type="GO" id="GO:0000160">
    <property type="term" value="P:phosphorelay signal transduction system"/>
    <property type="evidence" value="ECO:0007669"/>
    <property type="project" value="InterPro"/>
</dbReference>
<name>A0A9X3LLB9_9CORY</name>